<dbReference type="InterPro" id="IPR011993">
    <property type="entry name" value="PH-like_dom_sf"/>
</dbReference>
<dbReference type="Proteomes" id="UP001054945">
    <property type="component" value="Unassembled WGS sequence"/>
</dbReference>
<evidence type="ECO:0000313" key="2">
    <source>
        <dbReference type="EMBL" id="GIY23978.1"/>
    </source>
</evidence>
<dbReference type="GO" id="GO:0023052">
    <property type="term" value="P:signaling"/>
    <property type="evidence" value="ECO:0007669"/>
    <property type="project" value="TreeGrafter"/>
</dbReference>
<organism evidence="2 3">
    <name type="scientific">Caerostris extrusa</name>
    <name type="common">Bark spider</name>
    <name type="synonym">Caerostris bankana</name>
    <dbReference type="NCBI Taxonomy" id="172846"/>
    <lineage>
        <taxon>Eukaryota</taxon>
        <taxon>Metazoa</taxon>
        <taxon>Ecdysozoa</taxon>
        <taxon>Arthropoda</taxon>
        <taxon>Chelicerata</taxon>
        <taxon>Arachnida</taxon>
        <taxon>Araneae</taxon>
        <taxon>Araneomorphae</taxon>
        <taxon>Entelegynae</taxon>
        <taxon>Araneoidea</taxon>
        <taxon>Araneidae</taxon>
        <taxon>Caerostris</taxon>
    </lineage>
</organism>
<dbReference type="AlphaFoldDB" id="A0AAV4RNY6"/>
<evidence type="ECO:0000313" key="3">
    <source>
        <dbReference type="Proteomes" id="UP001054945"/>
    </source>
</evidence>
<evidence type="ECO:0000256" key="1">
    <source>
        <dbReference type="SAM" id="MobiDB-lite"/>
    </source>
</evidence>
<dbReference type="InterPro" id="IPR047181">
    <property type="entry name" value="DP13A/B"/>
</dbReference>
<feature type="region of interest" description="Disordered" evidence="1">
    <location>
        <begin position="66"/>
        <end position="99"/>
    </location>
</feature>
<keyword evidence="3" id="KW-1185">Reference proteome</keyword>
<accession>A0AAV4RNY6</accession>
<dbReference type="PANTHER" id="PTHR46415:SF2">
    <property type="entry name" value="BETA, PUTATIVE-RELATED"/>
    <property type="match status" value="1"/>
</dbReference>
<protein>
    <submittedName>
        <fullName evidence="2">Uncharacterized protein</fullName>
    </submittedName>
</protein>
<reference evidence="2 3" key="1">
    <citation type="submission" date="2021-06" db="EMBL/GenBank/DDBJ databases">
        <title>Caerostris extrusa draft genome.</title>
        <authorList>
            <person name="Kono N."/>
            <person name="Arakawa K."/>
        </authorList>
    </citation>
    <scope>NUCLEOTIDE SEQUENCE [LARGE SCALE GENOMIC DNA]</scope>
</reference>
<dbReference type="EMBL" id="BPLR01008335">
    <property type="protein sequence ID" value="GIY23978.1"/>
    <property type="molecule type" value="Genomic_DNA"/>
</dbReference>
<dbReference type="PANTHER" id="PTHR46415">
    <property type="entry name" value="ADAPTOR PROTEIN, PHOSPHOTYROSINE INTERACTION, PH DOMAIN AND LEUCINE ZIPPER-CONTAINING 2"/>
    <property type="match status" value="1"/>
</dbReference>
<sequence length="99" mass="11190">MQVQKDRGDYLVYQTIRHIMAARAIHNIFKTNESHLVITHRTLKICSALTKAANIALTVLLEQKEEDNANVEDNQQSDTVKEISQDSESVVIPENKGTK</sequence>
<comment type="caution">
    <text evidence="2">The sequence shown here is derived from an EMBL/GenBank/DDBJ whole genome shotgun (WGS) entry which is preliminary data.</text>
</comment>
<proteinExistence type="predicted"/>
<dbReference type="GO" id="GO:0010008">
    <property type="term" value="C:endosome membrane"/>
    <property type="evidence" value="ECO:0007669"/>
    <property type="project" value="TreeGrafter"/>
</dbReference>
<name>A0AAV4RNY6_CAEEX</name>
<dbReference type="Gene3D" id="2.30.29.30">
    <property type="entry name" value="Pleckstrin-homology domain (PH domain)/Phosphotyrosine-binding domain (PTB)"/>
    <property type="match status" value="1"/>
</dbReference>
<gene>
    <name evidence="2" type="ORF">CEXT_166811</name>
</gene>